<feature type="domain" description="Tyr recombinase" evidence="3">
    <location>
        <begin position="216"/>
        <end position="389"/>
    </location>
</feature>
<dbReference type="RefSeq" id="WP_219000942.1">
    <property type="nucleotide sequence ID" value="NZ_CP079194.1"/>
</dbReference>
<sequence>MPDDTHDSVYTGSTCRPERAPLKITQAVLNGLVPPASGYKLAQDTYLPGFGVRITSKGAISFILNYRASGRLRRFTIGRYPDWTVNAARKRSQELRRMIDVGIDPMAEKQDARQAPIIRDLFDRYCRDHLPKKRPSSQQTDRQMWENFILPVLGALKVADLTFDHCDALHRKISAKTPIQANRVIGLLRKSCNLAIRWRWIDQNPAQGIALNPENKRERYLTPSEIGQLNDAMEKHPEQTSCDIIRFLILTGCRSGEAFRARWDQFDPEYRVWTKPAATTKQKKLHRVPVSGTVAQLLTHRRAQSDSEWVFPSHTGKPFVTIRRTWFSLCEEIGLEDVRMHDLRHTFASLLASQGTSLPIIGAMLGHTQPNTTARYAHLFDDTLAAAAERVASSVR</sequence>
<organism evidence="4 5">
    <name type="scientific">Gymnodinialimonas ceratoperidinii</name>
    <dbReference type="NCBI Taxonomy" id="2856823"/>
    <lineage>
        <taxon>Bacteria</taxon>
        <taxon>Pseudomonadati</taxon>
        <taxon>Pseudomonadota</taxon>
        <taxon>Alphaproteobacteria</taxon>
        <taxon>Rhodobacterales</taxon>
        <taxon>Paracoccaceae</taxon>
        <taxon>Gymnodinialimonas</taxon>
    </lineage>
</organism>
<evidence type="ECO:0000313" key="4">
    <source>
        <dbReference type="EMBL" id="QXT38746.1"/>
    </source>
</evidence>
<evidence type="ECO:0000313" key="5">
    <source>
        <dbReference type="Proteomes" id="UP000825009"/>
    </source>
</evidence>
<dbReference type="Proteomes" id="UP000825009">
    <property type="component" value="Chromosome"/>
</dbReference>
<dbReference type="CDD" id="cd00796">
    <property type="entry name" value="INT_Rci_Hp1_C"/>
    <property type="match status" value="1"/>
</dbReference>
<dbReference type="KEGG" id="gce:KYE46_12480"/>
<reference evidence="4 5" key="1">
    <citation type="submission" date="2021-07" db="EMBL/GenBank/DDBJ databases">
        <title>A novel Jannaschia species isolated from marine dinoflagellate Ceratoperidinium margalefii.</title>
        <authorList>
            <person name="Jiang Y."/>
            <person name="Li Z."/>
        </authorList>
    </citation>
    <scope>NUCLEOTIDE SEQUENCE [LARGE SCALE GENOMIC DNA]</scope>
    <source>
        <strain evidence="4 5">J12C1-MA-4</strain>
    </source>
</reference>
<evidence type="ECO:0000256" key="1">
    <source>
        <dbReference type="ARBA" id="ARBA00008857"/>
    </source>
</evidence>
<dbReference type="GO" id="GO:0006310">
    <property type="term" value="P:DNA recombination"/>
    <property type="evidence" value="ECO:0007669"/>
    <property type="project" value="InterPro"/>
</dbReference>
<dbReference type="InterPro" id="IPR025166">
    <property type="entry name" value="Integrase_DNA_bind_dom"/>
</dbReference>
<gene>
    <name evidence="4" type="ORF">KYE46_12480</name>
</gene>
<dbReference type="EMBL" id="CP079194">
    <property type="protein sequence ID" value="QXT38746.1"/>
    <property type="molecule type" value="Genomic_DNA"/>
</dbReference>
<dbReference type="AlphaFoldDB" id="A0A8F6TW22"/>
<evidence type="ECO:0000256" key="2">
    <source>
        <dbReference type="ARBA" id="ARBA00022908"/>
    </source>
</evidence>
<keyword evidence="2" id="KW-0229">DNA integration</keyword>
<protein>
    <submittedName>
        <fullName evidence="4">Tyrosine-type recombinase/integrase</fullName>
    </submittedName>
</protein>
<keyword evidence="5" id="KW-1185">Reference proteome</keyword>
<dbReference type="GO" id="GO:0015074">
    <property type="term" value="P:DNA integration"/>
    <property type="evidence" value="ECO:0007669"/>
    <property type="project" value="UniProtKB-KW"/>
</dbReference>
<evidence type="ECO:0000259" key="3">
    <source>
        <dbReference type="PROSITE" id="PS51898"/>
    </source>
</evidence>
<dbReference type="InterPro" id="IPR050808">
    <property type="entry name" value="Phage_Integrase"/>
</dbReference>
<dbReference type="PANTHER" id="PTHR30629">
    <property type="entry name" value="PROPHAGE INTEGRASE"/>
    <property type="match status" value="1"/>
</dbReference>
<dbReference type="PROSITE" id="PS51898">
    <property type="entry name" value="TYR_RECOMBINASE"/>
    <property type="match status" value="1"/>
</dbReference>
<accession>A0A8F6TW22</accession>
<dbReference type="PANTHER" id="PTHR30629:SF2">
    <property type="entry name" value="PROPHAGE INTEGRASE INTS-RELATED"/>
    <property type="match status" value="1"/>
</dbReference>
<dbReference type="InterPro" id="IPR002104">
    <property type="entry name" value="Integrase_catalytic"/>
</dbReference>
<comment type="similarity">
    <text evidence="1">Belongs to the 'phage' integrase family.</text>
</comment>
<dbReference type="Pfam" id="PF13356">
    <property type="entry name" value="Arm-DNA-bind_3"/>
    <property type="match status" value="1"/>
</dbReference>
<proteinExistence type="inferred from homology"/>
<dbReference type="GO" id="GO:0003677">
    <property type="term" value="F:DNA binding"/>
    <property type="evidence" value="ECO:0007669"/>
    <property type="project" value="InterPro"/>
</dbReference>
<name>A0A8F6TW22_9RHOB</name>
<dbReference type="Pfam" id="PF00589">
    <property type="entry name" value="Phage_integrase"/>
    <property type="match status" value="1"/>
</dbReference>